<dbReference type="InterPro" id="IPR016032">
    <property type="entry name" value="Sig_transdc_resp-reg_C-effctor"/>
</dbReference>
<dbReference type="InterPro" id="IPR036388">
    <property type="entry name" value="WH-like_DNA-bd_sf"/>
</dbReference>
<name>A0A6G2BI69_9ACTN</name>
<dbReference type="Pfam" id="PF00486">
    <property type="entry name" value="Trans_reg_C"/>
    <property type="match status" value="1"/>
</dbReference>
<dbReference type="PANTHER" id="PTHR35807">
    <property type="entry name" value="TRANSCRIPTIONAL REGULATOR REDD-RELATED"/>
    <property type="match status" value="1"/>
</dbReference>
<evidence type="ECO:0000256" key="2">
    <source>
        <dbReference type="ARBA" id="ARBA00023012"/>
    </source>
</evidence>
<evidence type="ECO:0000256" key="3">
    <source>
        <dbReference type="ARBA" id="ARBA00023015"/>
    </source>
</evidence>
<keyword evidence="10" id="KW-1185">Reference proteome</keyword>
<dbReference type="PANTHER" id="PTHR35807:SF1">
    <property type="entry name" value="TRANSCRIPTIONAL REGULATOR REDD"/>
    <property type="match status" value="1"/>
</dbReference>
<dbReference type="PROSITE" id="PS51755">
    <property type="entry name" value="OMPR_PHOB"/>
    <property type="match status" value="1"/>
</dbReference>
<dbReference type="Gene3D" id="1.10.10.10">
    <property type="entry name" value="Winged helix-like DNA-binding domain superfamily/Winged helix DNA-binding domain"/>
    <property type="match status" value="1"/>
</dbReference>
<comment type="caution">
    <text evidence="9">The sequence shown here is derived from an EMBL/GenBank/DDBJ whole genome shotgun (WGS) entry which is preliminary data.</text>
</comment>
<keyword evidence="3" id="KW-0805">Transcription regulation</keyword>
<evidence type="ECO:0000259" key="8">
    <source>
        <dbReference type="PROSITE" id="PS51755"/>
    </source>
</evidence>
<dbReference type="SMART" id="SM01043">
    <property type="entry name" value="BTAD"/>
    <property type="match status" value="1"/>
</dbReference>
<evidence type="ECO:0000256" key="5">
    <source>
        <dbReference type="ARBA" id="ARBA00023163"/>
    </source>
</evidence>
<dbReference type="AlphaFoldDB" id="A0A6G2BI69"/>
<gene>
    <name evidence="9" type="ORF">F0L17_23305</name>
</gene>
<evidence type="ECO:0000256" key="7">
    <source>
        <dbReference type="SAM" id="MobiDB-lite"/>
    </source>
</evidence>
<evidence type="ECO:0000256" key="6">
    <source>
        <dbReference type="PROSITE-ProRule" id="PRU01091"/>
    </source>
</evidence>
<keyword evidence="5" id="KW-0804">Transcription</keyword>
<reference evidence="9 10" key="1">
    <citation type="submission" date="2019-11" db="EMBL/GenBank/DDBJ databases">
        <authorList>
            <person name="Yuan L."/>
        </authorList>
    </citation>
    <scope>NUCLEOTIDE SEQUENCE [LARGE SCALE GENOMIC DNA]</scope>
    <source>
        <strain evidence="9 10">TRM43335</strain>
    </source>
</reference>
<proteinExistence type="inferred from homology"/>
<dbReference type="InterPro" id="IPR001867">
    <property type="entry name" value="OmpR/PhoB-type_DNA-bd"/>
</dbReference>
<evidence type="ECO:0000313" key="10">
    <source>
        <dbReference type="Proteomes" id="UP000473014"/>
    </source>
</evidence>
<feature type="domain" description="OmpR/PhoB-type" evidence="8">
    <location>
        <begin position="129"/>
        <end position="233"/>
    </location>
</feature>
<dbReference type="SUPFAM" id="SSF48452">
    <property type="entry name" value="TPR-like"/>
    <property type="match status" value="1"/>
</dbReference>
<dbReference type="OrthoDB" id="4336084at2"/>
<dbReference type="InterPro" id="IPR005158">
    <property type="entry name" value="BTAD"/>
</dbReference>
<dbReference type="InterPro" id="IPR051677">
    <property type="entry name" value="AfsR-DnrI-RedD_regulator"/>
</dbReference>
<evidence type="ECO:0000256" key="4">
    <source>
        <dbReference type="ARBA" id="ARBA00023125"/>
    </source>
</evidence>
<dbReference type="GO" id="GO:0006355">
    <property type="term" value="P:regulation of DNA-templated transcription"/>
    <property type="evidence" value="ECO:0007669"/>
    <property type="project" value="InterPro"/>
</dbReference>
<dbReference type="GO" id="GO:0000160">
    <property type="term" value="P:phosphorelay signal transduction system"/>
    <property type="evidence" value="ECO:0007669"/>
    <property type="project" value="UniProtKB-KW"/>
</dbReference>
<sequence length="395" mass="43610">MSQWNRAGLRHTVPRGHRALRRTSPGRGRVAARRVVRAHLPGTAAGPRDDAPPRRRRTLARPSTVRWSDRGRPGRARPAASGRPRVEDAPVGARTVCGSTRPDPGASRPVRSSEDPLERCRGRRLIGQRGRAHMAEGLRFELLGPLRALRDGAEVPLGPPRQRAVLAVLLLQEGRPMSYDALVSAVWGGEPPSHVRNLAQKYVSGLRRAFAAAGGGGSSPELVWTGSGYRLENAGIDDLAERRTLLREALTARESGDLRRAGALARQAEELWRGEFAEGLTGPYLAGERRRWAEKRLMVLETRLEGDLELGHYRECVRELTRRVDEHPLRERLVELLMLALYRGGRPAEALVAYEEARRRIAEGTGGDPGPALRELHARILRQDPTLLPESALAS</sequence>
<dbReference type="InterPro" id="IPR011990">
    <property type="entry name" value="TPR-like_helical_dom_sf"/>
</dbReference>
<feature type="region of interest" description="Disordered" evidence="7">
    <location>
        <begin position="1"/>
        <end position="118"/>
    </location>
</feature>
<accession>A0A6G2BI69</accession>
<dbReference type="Gene3D" id="1.25.40.10">
    <property type="entry name" value="Tetratricopeptide repeat domain"/>
    <property type="match status" value="1"/>
</dbReference>
<dbReference type="CDD" id="cd15831">
    <property type="entry name" value="BTAD"/>
    <property type="match status" value="1"/>
</dbReference>
<protein>
    <recommendedName>
        <fullName evidence="8">OmpR/PhoB-type domain-containing protein</fullName>
    </recommendedName>
</protein>
<evidence type="ECO:0000313" key="9">
    <source>
        <dbReference type="EMBL" id="MTE21987.1"/>
    </source>
</evidence>
<dbReference type="SMART" id="SM00862">
    <property type="entry name" value="Trans_reg_C"/>
    <property type="match status" value="1"/>
</dbReference>
<dbReference type="EMBL" id="WIXO01000001">
    <property type="protein sequence ID" value="MTE21987.1"/>
    <property type="molecule type" value="Genomic_DNA"/>
</dbReference>
<evidence type="ECO:0000256" key="1">
    <source>
        <dbReference type="ARBA" id="ARBA00005820"/>
    </source>
</evidence>
<keyword evidence="4 6" id="KW-0238">DNA-binding</keyword>
<dbReference type="Pfam" id="PF03704">
    <property type="entry name" value="BTAD"/>
    <property type="match status" value="1"/>
</dbReference>
<organism evidence="9 10">
    <name type="scientific">Streptomyces taklimakanensis</name>
    <dbReference type="NCBI Taxonomy" id="2569853"/>
    <lineage>
        <taxon>Bacteria</taxon>
        <taxon>Bacillati</taxon>
        <taxon>Actinomycetota</taxon>
        <taxon>Actinomycetes</taxon>
        <taxon>Kitasatosporales</taxon>
        <taxon>Streptomycetaceae</taxon>
        <taxon>Streptomyces</taxon>
    </lineage>
</organism>
<comment type="similarity">
    <text evidence="1">Belongs to the AfsR/DnrI/RedD regulatory family.</text>
</comment>
<feature type="DNA-binding region" description="OmpR/PhoB-type" evidence="6">
    <location>
        <begin position="129"/>
        <end position="233"/>
    </location>
</feature>
<dbReference type="GO" id="GO:0003677">
    <property type="term" value="F:DNA binding"/>
    <property type="evidence" value="ECO:0007669"/>
    <property type="project" value="UniProtKB-UniRule"/>
</dbReference>
<keyword evidence="2" id="KW-0902">Two-component regulatory system</keyword>
<feature type="compositionally biased region" description="Basic residues" evidence="7">
    <location>
        <begin position="8"/>
        <end position="21"/>
    </location>
</feature>
<dbReference type="Proteomes" id="UP000473014">
    <property type="component" value="Unassembled WGS sequence"/>
</dbReference>
<dbReference type="SUPFAM" id="SSF46894">
    <property type="entry name" value="C-terminal effector domain of the bipartite response regulators"/>
    <property type="match status" value="1"/>
</dbReference>